<comment type="subcellular location">
    <subcellularLocation>
        <location evidence="1">Membrane</location>
        <topology evidence="1">Multi-pass membrane protein</topology>
    </subcellularLocation>
</comment>
<dbReference type="Pfam" id="PF01544">
    <property type="entry name" value="CorA"/>
    <property type="match status" value="1"/>
</dbReference>
<dbReference type="EMBL" id="QVQW01000003">
    <property type="protein sequence ID" value="RKU48873.1"/>
    <property type="molecule type" value="Genomic_DNA"/>
</dbReference>
<dbReference type="GO" id="GO:0046873">
    <property type="term" value="F:metal ion transmembrane transporter activity"/>
    <property type="evidence" value="ECO:0007669"/>
    <property type="project" value="InterPro"/>
</dbReference>
<dbReference type="PRINTS" id="PR01415">
    <property type="entry name" value="ANKYRIN"/>
</dbReference>
<dbReference type="Pfam" id="PF00023">
    <property type="entry name" value="Ank"/>
    <property type="match status" value="2"/>
</dbReference>
<name>A0A420YLU8_9PEZI</name>
<dbReference type="OrthoDB" id="341259at2759"/>
<feature type="repeat" description="ANK" evidence="5">
    <location>
        <begin position="115"/>
        <end position="147"/>
    </location>
</feature>
<evidence type="ECO:0000256" key="2">
    <source>
        <dbReference type="ARBA" id="ARBA00022692"/>
    </source>
</evidence>
<dbReference type="PANTHER" id="PTHR24184">
    <property type="entry name" value="SI:CH211-189E2.2"/>
    <property type="match status" value="1"/>
</dbReference>
<keyword evidence="3 7" id="KW-1133">Transmembrane helix</keyword>
<feature type="repeat" description="ANK" evidence="5">
    <location>
        <begin position="49"/>
        <end position="81"/>
    </location>
</feature>
<dbReference type="AlphaFoldDB" id="A0A420YLU8"/>
<feature type="compositionally biased region" description="Basic and acidic residues" evidence="6">
    <location>
        <begin position="486"/>
        <end position="495"/>
    </location>
</feature>
<evidence type="ECO:0000256" key="1">
    <source>
        <dbReference type="ARBA" id="ARBA00004141"/>
    </source>
</evidence>
<dbReference type="Gene3D" id="1.20.58.340">
    <property type="entry name" value="Magnesium transport protein CorA, transmembrane region"/>
    <property type="match status" value="1"/>
</dbReference>
<dbReference type="PROSITE" id="PS50088">
    <property type="entry name" value="ANK_REPEAT"/>
    <property type="match status" value="7"/>
</dbReference>
<dbReference type="GO" id="GO:0016020">
    <property type="term" value="C:membrane"/>
    <property type="evidence" value="ECO:0007669"/>
    <property type="project" value="UniProtKB-SubCell"/>
</dbReference>
<dbReference type="InterPro" id="IPR002110">
    <property type="entry name" value="Ankyrin_rpt"/>
</dbReference>
<evidence type="ECO:0000313" key="8">
    <source>
        <dbReference type="EMBL" id="RKU48873.1"/>
    </source>
</evidence>
<feature type="repeat" description="ANK" evidence="5">
    <location>
        <begin position="185"/>
        <end position="207"/>
    </location>
</feature>
<keyword evidence="2 7" id="KW-0812">Transmembrane</keyword>
<dbReference type="Pfam" id="PF12796">
    <property type="entry name" value="Ank_2"/>
    <property type="match status" value="2"/>
</dbReference>
<feature type="repeat" description="ANK" evidence="5">
    <location>
        <begin position="290"/>
        <end position="311"/>
    </location>
</feature>
<dbReference type="PROSITE" id="PS50297">
    <property type="entry name" value="ANK_REP_REGION"/>
    <property type="match status" value="5"/>
</dbReference>
<evidence type="ECO:0000313" key="9">
    <source>
        <dbReference type="Proteomes" id="UP000275385"/>
    </source>
</evidence>
<dbReference type="SUPFAM" id="SSF144083">
    <property type="entry name" value="Magnesium transport protein CorA, transmembrane region"/>
    <property type="match status" value="1"/>
</dbReference>
<dbReference type="PANTHER" id="PTHR24184:SF11">
    <property type="entry name" value="ANKYRIN REPEAT AND SOCS BOX CONTAINING 3"/>
    <property type="match status" value="1"/>
</dbReference>
<feature type="transmembrane region" description="Helical" evidence="7">
    <location>
        <begin position="951"/>
        <end position="975"/>
    </location>
</feature>
<organism evidence="8 9">
    <name type="scientific">Coniochaeta pulveracea</name>
    <dbReference type="NCBI Taxonomy" id="177199"/>
    <lineage>
        <taxon>Eukaryota</taxon>
        <taxon>Fungi</taxon>
        <taxon>Dikarya</taxon>
        <taxon>Ascomycota</taxon>
        <taxon>Pezizomycotina</taxon>
        <taxon>Sordariomycetes</taxon>
        <taxon>Sordariomycetidae</taxon>
        <taxon>Coniochaetales</taxon>
        <taxon>Coniochaetaceae</taxon>
        <taxon>Coniochaeta</taxon>
    </lineage>
</organism>
<dbReference type="Proteomes" id="UP000275385">
    <property type="component" value="Unassembled WGS sequence"/>
</dbReference>
<dbReference type="Gene3D" id="1.25.40.20">
    <property type="entry name" value="Ankyrin repeat-containing domain"/>
    <property type="match status" value="4"/>
</dbReference>
<feature type="compositionally biased region" description="Basic and acidic residues" evidence="6">
    <location>
        <begin position="530"/>
        <end position="544"/>
    </location>
</feature>
<feature type="repeat" description="ANK" evidence="5">
    <location>
        <begin position="148"/>
        <end position="184"/>
    </location>
</feature>
<dbReference type="InterPro" id="IPR036770">
    <property type="entry name" value="Ankyrin_rpt-contain_sf"/>
</dbReference>
<dbReference type="InterPro" id="IPR002523">
    <property type="entry name" value="MgTranspt_CorA/ZnTranspt_ZntB"/>
</dbReference>
<gene>
    <name evidence="8" type="ORF">DL546_008246</name>
</gene>
<dbReference type="SUPFAM" id="SSF48403">
    <property type="entry name" value="Ankyrin repeat"/>
    <property type="match status" value="1"/>
</dbReference>
<feature type="transmembrane region" description="Helical" evidence="7">
    <location>
        <begin position="987"/>
        <end position="1007"/>
    </location>
</feature>
<dbReference type="InterPro" id="IPR045863">
    <property type="entry name" value="CorA_TM1_TM2"/>
</dbReference>
<keyword evidence="4 7" id="KW-0472">Membrane</keyword>
<feature type="region of interest" description="Disordered" evidence="6">
    <location>
        <begin position="1030"/>
        <end position="1050"/>
    </location>
</feature>
<feature type="region of interest" description="Disordered" evidence="6">
    <location>
        <begin position="481"/>
        <end position="567"/>
    </location>
</feature>
<feature type="region of interest" description="Disordered" evidence="6">
    <location>
        <begin position="1096"/>
        <end position="1132"/>
    </location>
</feature>
<evidence type="ECO:0000256" key="4">
    <source>
        <dbReference type="ARBA" id="ARBA00023136"/>
    </source>
</evidence>
<reference evidence="8 9" key="1">
    <citation type="submission" date="2018-08" db="EMBL/GenBank/DDBJ databases">
        <title>Draft genome of the lignicolous fungus Coniochaeta pulveracea.</title>
        <authorList>
            <person name="Borstlap C.J."/>
            <person name="De Witt R.N."/>
            <person name="Botha A."/>
            <person name="Volschenk H."/>
        </authorList>
    </citation>
    <scope>NUCLEOTIDE SEQUENCE [LARGE SCALE GENOMIC DNA]</scope>
    <source>
        <strain evidence="8 9">CAB683</strain>
    </source>
</reference>
<accession>A0A420YLU8</accession>
<feature type="compositionally biased region" description="Basic and acidic residues" evidence="6">
    <location>
        <begin position="1114"/>
        <end position="1132"/>
    </location>
</feature>
<evidence type="ECO:0000256" key="7">
    <source>
        <dbReference type="SAM" id="Phobius"/>
    </source>
</evidence>
<keyword evidence="5" id="KW-0040">ANK repeat</keyword>
<proteinExistence type="predicted"/>
<feature type="compositionally biased region" description="Polar residues" evidence="6">
    <location>
        <begin position="505"/>
        <end position="514"/>
    </location>
</feature>
<protein>
    <submittedName>
        <fullName evidence="8">Uncharacterized protein</fullName>
    </submittedName>
</protein>
<comment type="caution">
    <text evidence="8">The sequence shown here is derived from an EMBL/GenBank/DDBJ whole genome shotgun (WGS) entry which is preliminary data.</text>
</comment>
<dbReference type="STRING" id="177199.A0A420YLU8"/>
<feature type="repeat" description="ANK" evidence="5">
    <location>
        <begin position="223"/>
        <end position="255"/>
    </location>
</feature>
<dbReference type="SMART" id="SM00248">
    <property type="entry name" value="ANK"/>
    <property type="match status" value="9"/>
</dbReference>
<sequence length="1132" mass="126804">MASQASVASSQPDGRHLRLIAAAAQANEHRIREILSEESVWTSHTDRDALRQALQKVATRGNLTLVRLLLVHGADPNVRRDTETPALFPAAAGGHVQVVKELLARGADPNWRNRNGQTALFVACMRGRDEVVKALLDGGASVDVRDKEGRTPLLYLASEKSDRVRIDILRLLLEHDADIEARDAIGRTPLLWAATNGNVKLVEALLSGELCGKRANIGAANNRGRNALHLAAESNHEEMVKLLLRYGADPQAVSDGGWTALHNAAQNGYKGIVALLMGREKVDVNAELSNGMTPLHWAAFNGHEEVVRLLLARPETDISVRDSFDRTPMLCAAERHHKQIVQILSPARAAGRLSPIAQRACKGFEATVVDFGDFRDGKKQLVFKHSVHELLYGWDEETNKPTVSTVPKNIKYQPAFRWIHLPANNIAWVETLLSKNFVENGLRDMEARDIEPFKALEKTFDQEHRGKFAHAHFMRTFSQRIAASPSHDKDEKEKTLIPVAEEQSDVSSTSQATLVPTPKRGPENGMPTKSDNKKKSKAEQIAERHPKRAKRTNGPPGNPPGTKSAARTMSQLSFEATKSVSCNGKIVLFMPYLHYETDERRRKMSAAIAAARSGRGLPEKPTRDDLLIHAYATHMPPLHPRRTLDQYFYHGIDTSARDTDQVVYRYCKRSNIEPKVFMVDQLWLYILGKDLIITSFPQRWDQPKHDPLNVLDGILEWTNTKTRPPVQSVYDLAMTITNRCSGMFDRHRLDDSDYQFLDIFESSIGRVTNRESQLFDRFNTASRLSGQWLEHHRQLQRGLQTRMIAKAPNSYREDPIFPDVLLDIGVETSLLAEIKDIRDELNIIAVILAQQTNILDEFESHITDELRSESTTTRRSPITETLIGEIRKRSREQGRLLTIHQNDIQRMDRQAESIYTSLTHLLDLKQKHSNALEARFARDQAVIAAKQGQTIMVFTIVTIIFLPMSFIAAFFAINFQEWGPGLRIGYVSKYLFGIGLGVSVPLIAMAFTVTDIFDLVRGLPGMVRGLGGKLKGRRKKEEKEDGSSGDEMEDRIDVRERKLDALSAREGAGYPREELGIPLSPLSRLSVRLPVGGRHLSFGSGGSGTGGLSWARSSYDRDRGKSQDLERGKGMR</sequence>
<evidence type="ECO:0000256" key="6">
    <source>
        <dbReference type="SAM" id="MobiDB-lite"/>
    </source>
</evidence>
<keyword evidence="9" id="KW-1185">Reference proteome</keyword>
<evidence type="ECO:0000256" key="3">
    <source>
        <dbReference type="ARBA" id="ARBA00022989"/>
    </source>
</evidence>
<feature type="repeat" description="ANK" evidence="5">
    <location>
        <begin position="82"/>
        <end position="114"/>
    </location>
</feature>
<evidence type="ECO:0000256" key="5">
    <source>
        <dbReference type="PROSITE-ProRule" id="PRU00023"/>
    </source>
</evidence>